<gene>
    <name evidence="1" type="ORF">CBG59_04480</name>
</gene>
<accession>A0A2C6C9E3</accession>
<organism evidence="1 2">
    <name type="scientific">Fusobacterium nucleatum subsp. polymorphum</name>
    <name type="common">Fusobacterium polymorphum</name>
    <dbReference type="NCBI Taxonomy" id="76857"/>
    <lineage>
        <taxon>Bacteria</taxon>
        <taxon>Fusobacteriati</taxon>
        <taxon>Fusobacteriota</taxon>
        <taxon>Fusobacteriia</taxon>
        <taxon>Fusobacteriales</taxon>
        <taxon>Fusobacteriaceae</taxon>
        <taxon>Fusobacterium</taxon>
    </lineage>
</organism>
<dbReference type="Proteomes" id="UP000221852">
    <property type="component" value="Unassembled WGS sequence"/>
</dbReference>
<evidence type="ECO:0000313" key="1">
    <source>
        <dbReference type="EMBL" id="PHI13034.1"/>
    </source>
</evidence>
<dbReference type="AlphaFoldDB" id="A0A2C6C9E3"/>
<comment type="caution">
    <text evidence="1">The sequence shown here is derived from an EMBL/GenBank/DDBJ whole genome shotgun (WGS) entry which is preliminary data.</text>
</comment>
<reference evidence="1 2" key="1">
    <citation type="submission" date="2017-06" db="EMBL/GenBank/DDBJ databases">
        <title>Draft genome sequence of Fusobacterium nucleatum subsp. polymorphum KCOM 1330 (=ChDC F330).</title>
        <authorList>
            <person name="Kook J.-K."/>
            <person name="Park S.-N."/>
            <person name="Lim Y.K."/>
            <person name="Roh H."/>
        </authorList>
    </citation>
    <scope>NUCLEOTIDE SEQUENCE [LARGE SCALE GENOMIC DNA]</scope>
    <source>
        <strain evidence="2">KCOM 1330 (ChDC F330)</strain>
    </source>
</reference>
<dbReference type="EMBL" id="NIRQ01000001">
    <property type="protein sequence ID" value="PHI13034.1"/>
    <property type="molecule type" value="Genomic_DNA"/>
</dbReference>
<name>A0A2C6C9E3_FUSNP</name>
<sequence>MKDFKEANEKQVNNFKRIYCKSEKKRLSLIKNEDFKITPLIFSEALPNHPICSYASGNRAITKSYILFLVEDTKNKINYFPIFSENIGRKILNNLGEDCPRKISFYNILNGNNNSKSKTTSKANKSILKPEILEFEKLILLSCFFMNKDTKDLIPYGAFRNLLLGINKNYKLKAQDIKSVNTGLKHFISKNKLDPNDFKKFTKFLVEDDNADIKKVNFEDLRKIFKENYSNEEIFF</sequence>
<protein>
    <submittedName>
        <fullName evidence="1">Uncharacterized protein</fullName>
    </submittedName>
</protein>
<dbReference type="RefSeq" id="WP_098994297.1">
    <property type="nucleotide sequence ID" value="NZ_CP084152.1"/>
</dbReference>
<evidence type="ECO:0000313" key="2">
    <source>
        <dbReference type="Proteomes" id="UP000221852"/>
    </source>
</evidence>
<proteinExistence type="predicted"/>